<proteinExistence type="predicted"/>
<keyword evidence="3" id="KW-1185">Reference proteome</keyword>
<dbReference type="EMBL" id="SPHZ02000001">
    <property type="protein sequence ID" value="KAF0932777.1"/>
    <property type="molecule type" value="Genomic_DNA"/>
</dbReference>
<comment type="caution">
    <text evidence="2">The sequence shown here is derived from an EMBL/GenBank/DDBJ whole genome shotgun (WGS) entry which is preliminary data.</text>
</comment>
<reference evidence="2 3" key="1">
    <citation type="submission" date="2019-11" db="EMBL/GenBank/DDBJ databases">
        <title>Whole genome sequence of Oryza granulata.</title>
        <authorList>
            <person name="Li W."/>
        </authorList>
    </citation>
    <scope>NUCLEOTIDE SEQUENCE [LARGE SCALE GENOMIC DNA]</scope>
    <source>
        <strain evidence="3">cv. Menghai</strain>
        <tissue evidence="2">Leaf</tissue>
    </source>
</reference>
<organism evidence="2 3">
    <name type="scientific">Oryza meyeriana var. granulata</name>
    <dbReference type="NCBI Taxonomy" id="110450"/>
    <lineage>
        <taxon>Eukaryota</taxon>
        <taxon>Viridiplantae</taxon>
        <taxon>Streptophyta</taxon>
        <taxon>Embryophyta</taxon>
        <taxon>Tracheophyta</taxon>
        <taxon>Spermatophyta</taxon>
        <taxon>Magnoliopsida</taxon>
        <taxon>Liliopsida</taxon>
        <taxon>Poales</taxon>
        <taxon>Poaceae</taxon>
        <taxon>BOP clade</taxon>
        <taxon>Oryzoideae</taxon>
        <taxon>Oryzeae</taxon>
        <taxon>Oryzinae</taxon>
        <taxon>Oryza</taxon>
        <taxon>Oryza meyeriana</taxon>
    </lineage>
</organism>
<sequence>MVPVWRKGKRNLRRPTAGGAAASRDRGVGPSAACGRRPVGLQPGVGATARLGGYTPCRKGQQRRANAGPQRCATGEWRRRKPATASGSAAGRTSGLGRTTGHGS</sequence>
<feature type="region of interest" description="Disordered" evidence="1">
    <location>
        <begin position="1"/>
        <end position="104"/>
    </location>
</feature>
<feature type="compositionally biased region" description="Low complexity" evidence="1">
    <location>
        <begin position="83"/>
        <end position="97"/>
    </location>
</feature>
<name>A0A6G1F778_9ORYZ</name>
<evidence type="ECO:0000313" key="2">
    <source>
        <dbReference type="EMBL" id="KAF0932777.1"/>
    </source>
</evidence>
<evidence type="ECO:0000256" key="1">
    <source>
        <dbReference type="SAM" id="MobiDB-lite"/>
    </source>
</evidence>
<accession>A0A6G1F778</accession>
<dbReference type="AlphaFoldDB" id="A0A6G1F778"/>
<dbReference type="Proteomes" id="UP000479710">
    <property type="component" value="Unassembled WGS sequence"/>
</dbReference>
<protein>
    <submittedName>
        <fullName evidence="2">Uncharacterized protein</fullName>
    </submittedName>
</protein>
<evidence type="ECO:0000313" key="3">
    <source>
        <dbReference type="Proteomes" id="UP000479710"/>
    </source>
</evidence>
<gene>
    <name evidence="2" type="ORF">E2562_012114</name>
</gene>
<feature type="compositionally biased region" description="Basic residues" evidence="1">
    <location>
        <begin position="1"/>
        <end position="13"/>
    </location>
</feature>